<gene>
    <name evidence="1" type="ORF">Tci_066309</name>
</gene>
<proteinExistence type="predicted"/>
<comment type="caution">
    <text evidence="1">The sequence shown here is derived from an EMBL/GenBank/DDBJ whole genome shotgun (WGS) entry which is preliminary data.</text>
</comment>
<protein>
    <submittedName>
        <fullName evidence="1">Protein kinase superfamily protein</fullName>
    </submittedName>
</protein>
<reference evidence="1" key="1">
    <citation type="journal article" date="2019" name="Sci. Rep.">
        <title>Draft genome of Tanacetum cinerariifolium, the natural source of mosquito coil.</title>
        <authorList>
            <person name="Yamashiro T."/>
            <person name="Shiraishi A."/>
            <person name="Satake H."/>
            <person name="Nakayama K."/>
        </authorList>
    </citation>
    <scope>NUCLEOTIDE SEQUENCE</scope>
</reference>
<name>A0A6L2P7D2_TANCI</name>
<accession>A0A6L2P7D2</accession>
<keyword evidence="1" id="KW-0418">Kinase</keyword>
<sequence>MVTKEVKALPLKLILHPPKLVKASKKVCMDHDAQVLIDFEIDGIMIKISHDQLQAHLDKKEQMEHTMNEAELSKPKIMKVTAEIPAELGLDLTLLLHEQDTSLLRRKRKAMELEPETYITGLHRKRELPKGVKFVRNLVIEEPEHELFFIWGRSIKRVNDVHKVKTKTLLGYKVMASNVKIATNQRFMMLMSRMIDKCPDKNKILNKRVKLESYTDV</sequence>
<organism evidence="1">
    <name type="scientific">Tanacetum cinerariifolium</name>
    <name type="common">Dalmatian daisy</name>
    <name type="synonym">Chrysanthemum cinerariifolium</name>
    <dbReference type="NCBI Taxonomy" id="118510"/>
    <lineage>
        <taxon>Eukaryota</taxon>
        <taxon>Viridiplantae</taxon>
        <taxon>Streptophyta</taxon>
        <taxon>Embryophyta</taxon>
        <taxon>Tracheophyta</taxon>
        <taxon>Spermatophyta</taxon>
        <taxon>Magnoliopsida</taxon>
        <taxon>eudicotyledons</taxon>
        <taxon>Gunneridae</taxon>
        <taxon>Pentapetalae</taxon>
        <taxon>asterids</taxon>
        <taxon>campanulids</taxon>
        <taxon>Asterales</taxon>
        <taxon>Asteraceae</taxon>
        <taxon>Asteroideae</taxon>
        <taxon>Anthemideae</taxon>
        <taxon>Anthemidinae</taxon>
        <taxon>Tanacetum</taxon>
    </lineage>
</organism>
<evidence type="ECO:0000313" key="1">
    <source>
        <dbReference type="EMBL" id="GEU94331.1"/>
    </source>
</evidence>
<dbReference type="AlphaFoldDB" id="A0A6L2P7D2"/>
<dbReference type="EMBL" id="BKCJ010011050">
    <property type="protein sequence ID" value="GEU94331.1"/>
    <property type="molecule type" value="Genomic_DNA"/>
</dbReference>
<dbReference type="GO" id="GO:0016301">
    <property type="term" value="F:kinase activity"/>
    <property type="evidence" value="ECO:0007669"/>
    <property type="project" value="UniProtKB-KW"/>
</dbReference>
<keyword evidence="1" id="KW-0808">Transferase</keyword>